<dbReference type="OrthoDB" id="9811391at2"/>
<comment type="subcellular location">
    <subcellularLocation>
        <location evidence="1">Cell membrane</location>
        <topology evidence="1">Multi-pass membrane protein</topology>
    </subcellularLocation>
</comment>
<keyword evidence="8" id="KW-1185">Reference proteome</keyword>
<proteinExistence type="inferred from homology"/>
<comment type="caution">
    <text evidence="7">The sequence shown here is derived from an EMBL/GenBank/DDBJ whole genome shotgun (WGS) entry which is preliminary data.</text>
</comment>
<comment type="similarity">
    <text evidence="2">Belongs to the UPF0324 family.</text>
</comment>
<dbReference type="PANTHER" id="PTHR30106:SF1">
    <property type="entry name" value="UPF0324 MEMBRANE PROTEIN FN0533"/>
    <property type="match status" value="1"/>
</dbReference>
<gene>
    <name evidence="7" type="ORF">ECE50_015075</name>
</gene>
<dbReference type="AlphaFoldDB" id="A0A433WDF7"/>
<evidence type="ECO:0000256" key="3">
    <source>
        <dbReference type="ARBA" id="ARBA00022475"/>
    </source>
</evidence>
<protein>
    <submittedName>
        <fullName evidence="7">Sulfate exporter family transporter</fullName>
    </submittedName>
</protein>
<name>A0A433WDF7_9BACT</name>
<organism evidence="7 8">
    <name type="scientific">Chitinophaga solisilvae</name>
    <dbReference type="NCBI Taxonomy" id="1233460"/>
    <lineage>
        <taxon>Bacteria</taxon>
        <taxon>Pseudomonadati</taxon>
        <taxon>Bacteroidota</taxon>
        <taxon>Chitinophagia</taxon>
        <taxon>Chitinophagales</taxon>
        <taxon>Chitinophagaceae</taxon>
        <taxon>Chitinophaga</taxon>
    </lineage>
</organism>
<dbReference type="EMBL" id="RIAR02000001">
    <property type="protein sequence ID" value="NSL88166.1"/>
    <property type="molecule type" value="Genomic_DNA"/>
</dbReference>
<keyword evidence="4" id="KW-0812">Transmembrane</keyword>
<sequence length="319" mass="33515">MQQERTAAAGISANLPKIIFIAAAASTLLPAIQPPVALLLGLALAQTTGNPFAAVTPRITHWLLQLAVIGLGFGMNMHTAIKAGSDGFLLTIASIAGTLVLGTLLGKILGIEKNTAHLISCGTAICGGSAIAAISPVIRATDRQISVALGIIFLLNSLALFIFPVIGHWLNLSQQQFGIWSAIAIHDTSSVVGAANKYGEEALQIATTVKLSRALWILPVAFLSAFLFKNGQHKIKIPWFIGIFLLVVVLNTWIPALATAGPYLVFSAKTALSLTLFLIGTGLTRQTFSSLGWQPLLQGILLWVAISAGALMAVISLIK</sequence>
<evidence type="ECO:0000256" key="2">
    <source>
        <dbReference type="ARBA" id="ARBA00007977"/>
    </source>
</evidence>
<dbReference type="GO" id="GO:0005886">
    <property type="term" value="C:plasma membrane"/>
    <property type="evidence" value="ECO:0007669"/>
    <property type="project" value="UniProtKB-SubCell"/>
</dbReference>
<accession>A0A433WDF7</accession>
<keyword evidence="3" id="KW-1003">Cell membrane</keyword>
<evidence type="ECO:0000313" key="7">
    <source>
        <dbReference type="EMBL" id="NSL88166.1"/>
    </source>
</evidence>
<evidence type="ECO:0000256" key="5">
    <source>
        <dbReference type="ARBA" id="ARBA00022989"/>
    </source>
</evidence>
<evidence type="ECO:0000256" key="4">
    <source>
        <dbReference type="ARBA" id="ARBA00022692"/>
    </source>
</evidence>
<keyword evidence="6" id="KW-0472">Membrane</keyword>
<dbReference type="Proteomes" id="UP000281028">
    <property type="component" value="Unassembled WGS sequence"/>
</dbReference>
<reference evidence="7" key="1">
    <citation type="submission" date="2020-05" db="EMBL/GenBank/DDBJ databases">
        <title>Chitinophaga laudate sp. nov., isolated from a tropical peat swamp.</title>
        <authorList>
            <person name="Goh C.B.S."/>
            <person name="Lee M.S."/>
            <person name="Parimannan S."/>
            <person name="Pasbakhsh P."/>
            <person name="Yule C.M."/>
            <person name="Rajandas H."/>
            <person name="Loke S."/>
            <person name="Croft L."/>
            <person name="Tan J.B.L."/>
        </authorList>
    </citation>
    <scope>NUCLEOTIDE SEQUENCE</scope>
    <source>
        <strain evidence="7">Mgbs1</strain>
    </source>
</reference>
<evidence type="ECO:0000256" key="1">
    <source>
        <dbReference type="ARBA" id="ARBA00004651"/>
    </source>
</evidence>
<dbReference type="PANTHER" id="PTHR30106">
    <property type="entry name" value="INNER MEMBRANE PROTEIN YEIH-RELATED"/>
    <property type="match status" value="1"/>
</dbReference>
<evidence type="ECO:0000313" key="8">
    <source>
        <dbReference type="Proteomes" id="UP000281028"/>
    </source>
</evidence>
<keyword evidence="5" id="KW-1133">Transmembrane helix</keyword>
<evidence type="ECO:0000256" key="6">
    <source>
        <dbReference type="ARBA" id="ARBA00023136"/>
    </source>
</evidence>
<dbReference type="Pfam" id="PF03601">
    <property type="entry name" value="Cons_hypoth698"/>
    <property type="match status" value="1"/>
</dbReference>
<dbReference type="InterPro" id="IPR018383">
    <property type="entry name" value="UPF0324_pro"/>
</dbReference>